<protein>
    <submittedName>
        <fullName evidence="2">Uncharacterized protein</fullName>
    </submittedName>
</protein>
<keyword evidence="3" id="KW-1185">Reference proteome</keyword>
<proteinExistence type="predicted"/>
<accession>A0ABP0F410</accession>
<feature type="region of interest" description="Disordered" evidence="1">
    <location>
        <begin position="67"/>
        <end position="88"/>
    </location>
</feature>
<evidence type="ECO:0000313" key="2">
    <source>
        <dbReference type="EMBL" id="CAK8674456.1"/>
    </source>
</evidence>
<comment type="caution">
    <text evidence="2">The sequence shown here is derived from an EMBL/GenBank/DDBJ whole genome shotgun (WGS) entry which is preliminary data.</text>
</comment>
<evidence type="ECO:0000256" key="1">
    <source>
        <dbReference type="SAM" id="MobiDB-lite"/>
    </source>
</evidence>
<dbReference type="Proteomes" id="UP001642483">
    <property type="component" value="Unassembled WGS sequence"/>
</dbReference>
<organism evidence="2 3">
    <name type="scientific">Clavelina lepadiformis</name>
    <name type="common">Light-bulb sea squirt</name>
    <name type="synonym">Ascidia lepadiformis</name>
    <dbReference type="NCBI Taxonomy" id="159417"/>
    <lineage>
        <taxon>Eukaryota</taxon>
        <taxon>Metazoa</taxon>
        <taxon>Chordata</taxon>
        <taxon>Tunicata</taxon>
        <taxon>Ascidiacea</taxon>
        <taxon>Aplousobranchia</taxon>
        <taxon>Clavelinidae</taxon>
        <taxon>Clavelina</taxon>
    </lineage>
</organism>
<evidence type="ECO:0000313" key="3">
    <source>
        <dbReference type="Proteomes" id="UP001642483"/>
    </source>
</evidence>
<reference evidence="2 3" key="1">
    <citation type="submission" date="2024-02" db="EMBL/GenBank/DDBJ databases">
        <authorList>
            <person name="Daric V."/>
            <person name="Darras S."/>
        </authorList>
    </citation>
    <scope>NUCLEOTIDE SEQUENCE [LARGE SCALE GENOMIC DNA]</scope>
</reference>
<name>A0ABP0F410_CLALP</name>
<gene>
    <name evidence="2" type="ORF">CVLEPA_LOCUS4154</name>
</gene>
<dbReference type="EMBL" id="CAWYQH010000013">
    <property type="protein sequence ID" value="CAK8674456.1"/>
    <property type="molecule type" value="Genomic_DNA"/>
</dbReference>
<sequence length="306" mass="34247">MALWTNQPGYKEFCDENASRAYSTFSEKCRENESNNFTMVLRPRVPFKNLNITNTLAKPYITLHMKNGNSVSKPHPRPQLPKGGKGKMSQRINKGFGVAIDAVSQKFSRKSNARGRNSIKNITSPRSRYRDRVMNSPLTPNDPFNKTPTSILRRSKRLSSLGCTPASTLACKTPIKRKIRDVNADAFIAHLETVQSGIKKLKANGGKLNTALHHFENQQRNKKSSLRERVAKDVMLIKSAANQNTYESLDADSSSQILGFSRQGLRRSMSKISIKSRKLTSRFATSTSTLTSRIQGKPVYQEVALA</sequence>